<dbReference type="Proteomes" id="UP000011910">
    <property type="component" value="Unassembled WGS sequence"/>
</dbReference>
<keyword evidence="2" id="KW-1185">Reference proteome</keyword>
<name>M7N671_9BACT</name>
<gene>
    <name evidence="1" type="ORF">ADICEAN_02153</name>
</gene>
<protein>
    <submittedName>
        <fullName evidence="1">Uncharacterized protein</fullName>
    </submittedName>
</protein>
<organism evidence="1 2">
    <name type="scientific">Cesiribacter andamanensis AMV16</name>
    <dbReference type="NCBI Taxonomy" id="1279009"/>
    <lineage>
        <taxon>Bacteria</taxon>
        <taxon>Pseudomonadati</taxon>
        <taxon>Bacteroidota</taxon>
        <taxon>Cytophagia</taxon>
        <taxon>Cytophagales</taxon>
        <taxon>Cesiribacteraceae</taxon>
        <taxon>Cesiribacter</taxon>
    </lineage>
</organism>
<dbReference type="EMBL" id="AODQ01000048">
    <property type="protein sequence ID" value="EMR02736.1"/>
    <property type="molecule type" value="Genomic_DNA"/>
</dbReference>
<reference evidence="1 2" key="1">
    <citation type="journal article" date="2013" name="Genome Announc.">
        <title>Draft Genome Sequence of Cesiribacter andamanensis Strain AMV16T, Isolated from a Soil Sample from a Mud Volcano in the Andaman Islands, India.</title>
        <authorList>
            <person name="Shivaji S."/>
            <person name="Ara S."/>
            <person name="Begum Z."/>
            <person name="Srinivas T.N."/>
            <person name="Singh A."/>
            <person name="Kumar Pinnaka A."/>
        </authorList>
    </citation>
    <scope>NUCLEOTIDE SEQUENCE [LARGE SCALE GENOMIC DNA]</scope>
    <source>
        <strain evidence="1 2">AMV16</strain>
    </source>
</reference>
<comment type="caution">
    <text evidence="1">The sequence shown here is derived from an EMBL/GenBank/DDBJ whole genome shotgun (WGS) entry which is preliminary data.</text>
</comment>
<sequence length="359" mass="38340">MLGLDLEALDKGGKFFYRPGRTPAQKFAGILHHFPKVHALLVGRYHNFIDGGIAYAPAGQVNDAAEGLLVLLVYHKAQVAQQILDLLALVEGEAPVDAVLDVHAPQGFFQGSALAVGAVQNGKIRILHALVVLQLKDGRGHNLGFLAIGGGLEHLYLFALHIGRPDGFFQLGPVMGNHGIGRVHNVLGRAVVLLQLYDAQVRKVLLKVEDVLDIGAPEGVNALGIIAHYADVAVYRGQFFGNEVLHHVGILKLIHQNVAEAVLVLVQHIGMVPEQHGSIKEQVIKVHGPGAKAALGVGLVDLAHAGLAGHHVFFGIQGVAQVFPIANKAVFGARYAVEAHIGLVHGRVHILLLYNSLQQ</sequence>
<evidence type="ECO:0000313" key="1">
    <source>
        <dbReference type="EMBL" id="EMR02736.1"/>
    </source>
</evidence>
<evidence type="ECO:0000313" key="2">
    <source>
        <dbReference type="Proteomes" id="UP000011910"/>
    </source>
</evidence>
<proteinExistence type="predicted"/>
<accession>M7N671</accession>
<dbReference type="AlphaFoldDB" id="M7N671"/>
<dbReference type="eggNOG" id="ENOG502ZD2Z">
    <property type="taxonomic scope" value="Bacteria"/>
</dbReference>